<evidence type="ECO:0000313" key="2">
    <source>
        <dbReference type="EMBL" id="KAK2567455.1"/>
    </source>
</evidence>
<sequence>MEQKRKQSNVGREDIFSGMEPQVTYSFAECQKIGKGFLESLKQSVRASTLVEIEDPCAKATNYLVKSEVLHLLEDLIAKLVFVRPEKPIDFLISEIEGLKKEESNKNEEEKSAVMYMVNSYLHVLKNIDSSWGDSTNLTGFKKSSRRWRSRKRTRSSPRSRNDSHDFTSTTSSSESGLFSEEWVNSGYFGDDEVDRCHCQSCLEKAETNKPKSDFAADYDIISSDLSACETPKQESIVYHLKTRENYHDYIIVASSKEEFVYGNLAHSTPFDITKIPELDISTLLPDIPPVRVDIQNKLCCSHVELNDNLRLSSPSPPVLHRATNVQEVERFWWRDNVLWQLQQRNKTQTKRFSQLLSHEQRCRAKVQINRELADYLNKYGQLRAQNETANTTNAIDLDVEPIERSELVLAIRNHGISNERTQEAEQNPVKLNSIANLASTYLNRQRALTEEKLTEGDNSSGSPPCATSRMSPRATKVSPSKKWRANLVNQLQMRNFLECRFFTDGLARRAMTQMNISEKESVPKQGLAEYDIITDDEVSGLSIVMNSTNSTSLSQGYVSSAPLRRRFFKRGKRR</sequence>
<protein>
    <submittedName>
        <fullName evidence="2">Uncharacterized protein</fullName>
    </submittedName>
</protein>
<feature type="compositionally biased region" description="Basic residues" evidence="1">
    <location>
        <begin position="143"/>
        <end position="158"/>
    </location>
</feature>
<dbReference type="SUPFAM" id="SSF47391">
    <property type="entry name" value="Dimerization-anchoring domain of cAMP-dependent PK regulatory subunit"/>
    <property type="match status" value="1"/>
</dbReference>
<evidence type="ECO:0000256" key="1">
    <source>
        <dbReference type="SAM" id="MobiDB-lite"/>
    </source>
</evidence>
<dbReference type="AlphaFoldDB" id="A0AAD9VB38"/>
<evidence type="ECO:0000313" key="3">
    <source>
        <dbReference type="Proteomes" id="UP001249851"/>
    </source>
</evidence>
<name>A0AAD9VB38_ACRCE</name>
<dbReference type="Proteomes" id="UP001249851">
    <property type="component" value="Unassembled WGS sequence"/>
</dbReference>
<dbReference type="Gene3D" id="1.20.890.10">
    <property type="entry name" value="cAMP-dependent protein kinase regulatory subunit, dimerization-anchoring domain"/>
    <property type="match status" value="1"/>
</dbReference>
<dbReference type="EMBL" id="JARQWQ010000014">
    <property type="protein sequence ID" value="KAK2567455.1"/>
    <property type="molecule type" value="Genomic_DNA"/>
</dbReference>
<proteinExistence type="predicted"/>
<keyword evidence="3" id="KW-1185">Reference proteome</keyword>
<accession>A0AAD9VB38</accession>
<feature type="region of interest" description="Disordered" evidence="1">
    <location>
        <begin position="143"/>
        <end position="174"/>
    </location>
</feature>
<comment type="caution">
    <text evidence="2">The sequence shown here is derived from an EMBL/GenBank/DDBJ whole genome shotgun (WGS) entry which is preliminary data.</text>
</comment>
<reference evidence="2" key="2">
    <citation type="journal article" date="2023" name="Science">
        <title>Genomic signatures of disease resistance in endangered staghorn corals.</title>
        <authorList>
            <person name="Vollmer S.V."/>
            <person name="Selwyn J.D."/>
            <person name="Despard B.A."/>
            <person name="Roesel C.L."/>
        </authorList>
    </citation>
    <scope>NUCLEOTIDE SEQUENCE</scope>
    <source>
        <strain evidence="2">K2</strain>
    </source>
</reference>
<organism evidence="2 3">
    <name type="scientific">Acropora cervicornis</name>
    <name type="common">Staghorn coral</name>
    <dbReference type="NCBI Taxonomy" id="6130"/>
    <lineage>
        <taxon>Eukaryota</taxon>
        <taxon>Metazoa</taxon>
        <taxon>Cnidaria</taxon>
        <taxon>Anthozoa</taxon>
        <taxon>Hexacorallia</taxon>
        <taxon>Scleractinia</taxon>
        <taxon>Astrocoeniina</taxon>
        <taxon>Acroporidae</taxon>
        <taxon>Acropora</taxon>
    </lineage>
</organism>
<feature type="region of interest" description="Disordered" evidence="1">
    <location>
        <begin position="451"/>
        <end position="479"/>
    </location>
</feature>
<reference evidence="2" key="1">
    <citation type="journal article" date="2023" name="G3 (Bethesda)">
        <title>Whole genome assembly and annotation of the endangered Caribbean coral Acropora cervicornis.</title>
        <authorList>
            <person name="Selwyn J.D."/>
            <person name="Vollmer S.V."/>
        </authorList>
    </citation>
    <scope>NUCLEOTIDE SEQUENCE</scope>
    <source>
        <strain evidence="2">K2</strain>
    </source>
</reference>
<gene>
    <name evidence="2" type="ORF">P5673_008273</name>
</gene>